<keyword evidence="1" id="KW-0812">Transmembrane</keyword>
<accession>A0A9D1M9F1</accession>
<feature type="transmembrane region" description="Helical" evidence="1">
    <location>
        <begin position="32"/>
        <end position="53"/>
    </location>
</feature>
<comment type="caution">
    <text evidence="2">The sequence shown here is derived from an EMBL/GenBank/DDBJ whole genome shotgun (WGS) entry which is preliminary data.</text>
</comment>
<reference evidence="2" key="1">
    <citation type="submission" date="2020-10" db="EMBL/GenBank/DDBJ databases">
        <authorList>
            <person name="Gilroy R."/>
        </authorList>
    </citation>
    <scope>NUCLEOTIDE SEQUENCE</scope>
    <source>
        <strain evidence="2">CHK158-818</strain>
    </source>
</reference>
<keyword evidence="1" id="KW-1133">Transmembrane helix</keyword>
<proteinExistence type="predicted"/>
<dbReference type="EMBL" id="DVNA01000213">
    <property type="protein sequence ID" value="HIU55995.1"/>
    <property type="molecule type" value="Genomic_DNA"/>
</dbReference>
<dbReference type="Proteomes" id="UP000824112">
    <property type="component" value="Unassembled WGS sequence"/>
</dbReference>
<evidence type="ECO:0000256" key="1">
    <source>
        <dbReference type="SAM" id="Phobius"/>
    </source>
</evidence>
<reference evidence="2" key="2">
    <citation type="journal article" date="2021" name="PeerJ">
        <title>Extensive microbial diversity within the chicken gut microbiome revealed by metagenomics and culture.</title>
        <authorList>
            <person name="Gilroy R."/>
            <person name="Ravi A."/>
            <person name="Getino M."/>
            <person name="Pursley I."/>
            <person name="Horton D.L."/>
            <person name="Alikhan N.F."/>
            <person name="Baker D."/>
            <person name="Gharbi K."/>
            <person name="Hall N."/>
            <person name="Watson M."/>
            <person name="Adriaenssens E.M."/>
            <person name="Foster-Nyarko E."/>
            <person name="Jarju S."/>
            <person name="Secka A."/>
            <person name="Antonio M."/>
            <person name="Oren A."/>
            <person name="Chaudhuri R.R."/>
            <person name="La Ragione R."/>
            <person name="Hildebrand F."/>
            <person name="Pallen M.J."/>
        </authorList>
    </citation>
    <scope>NUCLEOTIDE SEQUENCE</scope>
    <source>
        <strain evidence="2">CHK158-818</strain>
    </source>
</reference>
<dbReference type="AlphaFoldDB" id="A0A9D1M9F1"/>
<organism evidence="2 3">
    <name type="scientific">Candidatus Gallibacteroides avistercoris</name>
    <dbReference type="NCBI Taxonomy" id="2840833"/>
    <lineage>
        <taxon>Bacteria</taxon>
        <taxon>Pseudomonadati</taxon>
        <taxon>Bacteroidota</taxon>
        <taxon>Bacteroidia</taxon>
        <taxon>Bacteroidales</taxon>
        <taxon>Bacteroidaceae</taxon>
        <taxon>Bacteroidaceae incertae sedis</taxon>
        <taxon>Candidatus Gallibacteroides</taxon>
    </lineage>
</organism>
<sequence>MKKYNLIPGLLLIYLIVMAGFGWEKFAAEGKYLEYFGIIGGTLIIIFVLRIVLKRKNKFREETRKRREASGRRFLRDDQIL</sequence>
<name>A0A9D1M9F1_9BACT</name>
<evidence type="ECO:0000313" key="2">
    <source>
        <dbReference type="EMBL" id="HIU55995.1"/>
    </source>
</evidence>
<keyword evidence="1" id="KW-0472">Membrane</keyword>
<protein>
    <submittedName>
        <fullName evidence="2">Uncharacterized protein</fullName>
    </submittedName>
</protein>
<gene>
    <name evidence="2" type="ORF">IAB03_09360</name>
</gene>
<evidence type="ECO:0000313" key="3">
    <source>
        <dbReference type="Proteomes" id="UP000824112"/>
    </source>
</evidence>